<proteinExistence type="predicted"/>
<dbReference type="EMBL" id="CP009170">
    <property type="protein sequence ID" value="AIS51501.1"/>
    <property type="molecule type" value="Genomic_DNA"/>
</dbReference>
<dbReference type="STRING" id="2325.TKV_c02960"/>
<dbReference type="Proteomes" id="UP000029669">
    <property type="component" value="Chromosome"/>
</dbReference>
<sequence length="359" mass="42050">MSYCVNIKRMNEILKELQKEYKIYAPVRFEKRGRYSDTDLIRYAEINSIEDVVYDEKSDFSPKEVIYPITQRLFYFTEDEYMESKVDDKKILILARPCDINGFRRLDTIFLKNGGTEDIYYKRLREKVKFILMECKKGGWDSCFCVSMGSNKTDDYSLAIRFDSDNILVEIKDNEFTGLFANEKEVEFTPEFVTSNPTKVNIPEIDSYELLKKIYDLDMWKSYNSRCISCGACTAVCITCSCFTTLDVTYTENGKVGERRRVQASCMHEDFTTMAGGLSFRKTAGERMRFRTLHKIYDYKLRFKDEHMCVGCGRCDERCPELISFPATINRLYDEVEKLKKAETIKKDIRQTASIEEVK</sequence>
<dbReference type="GO" id="GO:0051536">
    <property type="term" value="F:iron-sulfur cluster binding"/>
    <property type="evidence" value="ECO:0007669"/>
    <property type="project" value="UniProtKB-KW"/>
</dbReference>
<evidence type="ECO:0000313" key="5">
    <source>
        <dbReference type="EMBL" id="AIS51501.1"/>
    </source>
</evidence>
<dbReference type="InterPro" id="IPR014259">
    <property type="entry name" value="Sulphite_reductase_A"/>
</dbReference>
<dbReference type="InterPro" id="IPR017900">
    <property type="entry name" value="4Fe4S_Fe_S_CS"/>
</dbReference>
<keyword evidence="2" id="KW-0408">Iron</keyword>
<evidence type="ECO:0000256" key="1">
    <source>
        <dbReference type="ARBA" id="ARBA00022723"/>
    </source>
</evidence>
<dbReference type="OrthoDB" id="9796486at2"/>
<dbReference type="GO" id="GO:0046872">
    <property type="term" value="F:metal ion binding"/>
    <property type="evidence" value="ECO:0007669"/>
    <property type="project" value="UniProtKB-KW"/>
</dbReference>
<keyword evidence="1" id="KW-0479">Metal-binding</keyword>
<name>A0A097ANW5_THEKI</name>
<accession>A0A097ANW5</accession>
<reference evidence="6" key="1">
    <citation type="journal article" date="2015" name="Genome Announc.">
        <title>Whole-Genome Sequences of 80 Environmental and Clinical Isolates of Burkholderia pseudomallei.</title>
        <authorList>
            <person name="Johnson S.L."/>
            <person name="Baker A.L."/>
            <person name="Chain P.S."/>
            <person name="Currie B.J."/>
            <person name="Daligault H.E."/>
            <person name="Davenport K.W."/>
            <person name="Davis C.B."/>
            <person name="Inglis T.J."/>
            <person name="Kaestli M."/>
            <person name="Koren S."/>
            <person name="Mayo M."/>
            <person name="Merritt A.J."/>
            <person name="Price E.P."/>
            <person name="Sarovich D.S."/>
            <person name="Warner J."/>
            <person name="Rosovitz M.J."/>
        </authorList>
    </citation>
    <scope>NUCLEOTIDE SEQUENCE [LARGE SCALE GENOMIC DNA]</scope>
    <source>
        <strain evidence="6">DSM 2030</strain>
    </source>
</reference>
<dbReference type="PANTHER" id="PTHR40447">
    <property type="entry name" value="ANAEROBIC SULFITE REDUCTASE SUBUNIT A"/>
    <property type="match status" value="1"/>
</dbReference>
<organism evidence="5 6">
    <name type="scientific">Thermoanaerobacter kivui</name>
    <name type="common">Acetogenium kivui</name>
    <dbReference type="NCBI Taxonomy" id="2325"/>
    <lineage>
        <taxon>Bacteria</taxon>
        <taxon>Bacillati</taxon>
        <taxon>Bacillota</taxon>
        <taxon>Clostridia</taxon>
        <taxon>Thermoanaerobacterales</taxon>
        <taxon>Thermoanaerobacteraceae</taxon>
        <taxon>Thermoanaerobacter</taxon>
    </lineage>
</organism>
<dbReference type="HOGENOM" id="CLU_046702_0_1_9"/>
<dbReference type="Pfam" id="PF17179">
    <property type="entry name" value="Fer4_22"/>
    <property type="match status" value="1"/>
</dbReference>
<dbReference type="PROSITE" id="PS00198">
    <property type="entry name" value="4FE4S_FER_1"/>
    <property type="match status" value="1"/>
</dbReference>
<dbReference type="eggNOG" id="COG1453">
    <property type="taxonomic scope" value="Bacteria"/>
</dbReference>
<evidence type="ECO:0000256" key="3">
    <source>
        <dbReference type="ARBA" id="ARBA00023014"/>
    </source>
</evidence>
<feature type="domain" description="4Fe-4S ferredoxin-type" evidence="4">
    <location>
        <begin position="299"/>
        <end position="328"/>
    </location>
</feature>
<keyword evidence="6" id="KW-1185">Reference proteome</keyword>
<keyword evidence="3" id="KW-0411">Iron-sulfur</keyword>
<feature type="domain" description="4Fe-4S ferredoxin-type" evidence="4">
    <location>
        <begin position="217"/>
        <end position="248"/>
    </location>
</feature>
<dbReference type="AlphaFoldDB" id="A0A097ANW5"/>
<protein>
    <submittedName>
        <fullName evidence="5">Anaerobic sulfite reductase subunit A</fullName>
    </submittedName>
</protein>
<dbReference type="PROSITE" id="PS51379">
    <property type="entry name" value="4FE4S_FER_2"/>
    <property type="match status" value="2"/>
</dbReference>
<evidence type="ECO:0000256" key="2">
    <source>
        <dbReference type="ARBA" id="ARBA00023004"/>
    </source>
</evidence>
<dbReference type="KEGG" id="tki:TKV_c02960"/>
<evidence type="ECO:0000259" key="4">
    <source>
        <dbReference type="PROSITE" id="PS51379"/>
    </source>
</evidence>
<dbReference type="RefSeq" id="WP_049684467.1">
    <property type="nucleotide sequence ID" value="NZ_CP009170.1"/>
</dbReference>
<evidence type="ECO:0000313" key="6">
    <source>
        <dbReference type="Proteomes" id="UP000029669"/>
    </source>
</evidence>
<dbReference type="InterPro" id="IPR017896">
    <property type="entry name" value="4Fe4S_Fe-S-bd"/>
</dbReference>
<dbReference type="PANTHER" id="PTHR40447:SF1">
    <property type="entry name" value="ANAEROBIC SULFITE REDUCTASE SUBUNIT A"/>
    <property type="match status" value="1"/>
</dbReference>
<dbReference type="NCBIfam" id="TIGR02910">
    <property type="entry name" value="sulfite_red_A"/>
    <property type="match status" value="1"/>
</dbReference>
<gene>
    <name evidence="5" type="primary">asrA</name>
    <name evidence="5" type="ORF">TKV_c02960</name>
</gene>
<dbReference type="SUPFAM" id="SSF46548">
    <property type="entry name" value="alpha-helical ferredoxin"/>
    <property type="match status" value="1"/>
</dbReference>